<dbReference type="PANTHER" id="PTHR24369">
    <property type="entry name" value="ANTIGEN BSP, PUTATIVE-RELATED"/>
    <property type="match status" value="1"/>
</dbReference>
<comment type="caution">
    <text evidence="4">The sequence shown here is derived from an EMBL/GenBank/DDBJ whole genome shotgun (WGS) entry which is preliminary data.</text>
</comment>
<name>A0AAW1UY59_9CUCU</name>
<keyword evidence="2" id="KW-0732">Signal</keyword>
<evidence type="ECO:0000313" key="4">
    <source>
        <dbReference type="EMBL" id="KAK9886080.1"/>
    </source>
</evidence>
<dbReference type="InterPro" id="IPR026906">
    <property type="entry name" value="LRR_5"/>
</dbReference>
<dbReference type="SUPFAM" id="SSF52058">
    <property type="entry name" value="L domain-like"/>
    <property type="match status" value="1"/>
</dbReference>
<dbReference type="Pfam" id="PF13855">
    <property type="entry name" value="LRR_8"/>
    <property type="match status" value="1"/>
</dbReference>
<keyword evidence="1" id="KW-0433">Leucine-rich repeat</keyword>
<dbReference type="InterPro" id="IPR050541">
    <property type="entry name" value="LRR_TM_domain-containing"/>
</dbReference>
<dbReference type="Proteomes" id="UP001431783">
    <property type="component" value="Unassembled WGS sequence"/>
</dbReference>
<dbReference type="GO" id="GO:0005886">
    <property type="term" value="C:plasma membrane"/>
    <property type="evidence" value="ECO:0007669"/>
    <property type="project" value="TreeGrafter"/>
</dbReference>
<accession>A0AAW1UY59</accession>
<keyword evidence="5" id="KW-1185">Reference proteome</keyword>
<evidence type="ECO:0000256" key="2">
    <source>
        <dbReference type="ARBA" id="ARBA00022729"/>
    </source>
</evidence>
<dbReference type="Gene3D" id="3.80.10.10">
    <property type="entry name" value="Ribonuclease Inhibitor"/>
    <property type="match status" value="1"/>
</dbReference>
<dbReference type="InterPro" id="IPR001611">
    <property type="entry name" value="Leu-rich_rpt"/>
</dbReference>
<gene>
    <name evidence="4" type="ORF">WA026_014865</name>
</gene>
<organism evidence="4 5">
    <name type="scientific">Henosepilachna vigintioctopunctata</name>
    <dbReference type="NCBI Taxonomy" id="420089"/>
    <lineage>
        <taxon>Eukaryota</taxon>
        <taxon>Metazoa</taxon>
        <taxon>Ecdysozoa</taxon>
        <taxon>Arthropoda</taxon>
        <taxon>Hexapoda</taxon>
        <taxon>Insecta</taxon>
        <taxon>Pterygota</taxon>
        <taxon>Neoptera</taxon>
        <taxon>Endopterygota</taxon>
        <taxon>Coleoptera</taxon>
        <taxon>Polyphaga</taxon>
        <taxon>Cucujiformia</taxon>
        <taxon>Coccinelloidea</taxon>
        <taxon>Coccinellidae</taxon>
        <taxon>Epilachninae</taxon>
        <taxon>Epilachnini</taxon>
        <taxon>Henosepilachna</taxon>
    </lineage>
</organism>
<evidence type="ECO:0000313" key="5">
    <source>
        <dbReference type="Proteomes" id="UP001431783"/>
    </source>
</evidence>
<sequence>MKITQIIPIILTCIIAKSNGEVSNCFVYGTTTFCLDSTDVPDSHKKVAAQIVKSSGILRENDFPRMANVQVIEFVSNNLTHIDPKFFTKFPNLSKLIIRGNNKFPNITKELLKHCKNLVNLKIYFNYGLNHIEENTLRNFPNLEKLVIRSERLQHLKKHDLQIVTSLRVLKLDLTTLKKIDSNAFEPISHLEKLSLMANNFLKINPEIFNSIRELKELNLIYAEITDLSFLKKLPKLQILQLAGNKINSIFADTFRGLTELKQLDLAHTGISHIDTSYYFFQNVPKLEKIDITCHNLTNELFDIVRFSDHNIAIIDKYTDIDREISC</sequence>
<dbReference type="SMART" id="SM00369">
    <property type="entry name" value="LRR_TYP"/>
    <property type="match status" value="5"/>
</dbReference>
<evidence type="ECO:0000256" key="1">
    <source>
        <dbReference type="ARBA" id="ARBA00022614"/>
    </source>
</evidence>
<dbReference type="EMBL" id="JARQZJ010000098">
    <property type="protein sequence ID" value="KAK9886080.1"/>
    <property type="molecule type" value="Genomic_DNA"/>
</dbReference>
<dbReference type="InterPro" id="IPR003591">
    <property type="entry name" value="Leu-rich_rpt_typical-subtyp"/>
</dbReference>
<protein>
    <submittedName>
        <fullName evidence="4">Uncharacterized protein</fullName>
    </submittedName>
</protein>
<keyword evidence="3" id="KW-0677">Repeat</keyword>
<dbReference type="PANTHER" id="PTHR24369:SF210">
    <property type="entry name" value="CHAOPTIN-RELATED"/>
    <property type="match status" value="1"/>
</dbReference>
<reference evidence="4 5" key="1">
    <citation type="submission" date="2023-03" db="EMBL/GenBank/DDBJ databases">
        <title>Genome insight into feeding habits of ladybird beetles.</title>
        <authorList>
            <person name="Li H.-S."/>
            <person name="Huang Y.-H."/>
            <person name="Pang H."/>
        </authorList>
    </citation>
    <scope>NUCLEOTIDE SEQUENCE [LARGE SCALE GENOMIC DNA]</scope>
    <source>
        <strain evidence="4">SYSU_2023b</strain>
        <tissue evidence="4">Whole body</tissue>
    </source>
</reference>
<dbReference type="Pfam" id="PF13306">
    <property type="entry name" value="LRR_5"/>
    <property type="match status" value="1"/>
</dbReference>
<proteinExistence type="predicted"/>
<dbReference type="AlphaFoldDB" id="A0AAW1UY59"/>
<dbReference type="InterPro" id="IPR032675">
    <property type="entry name" value="LRR_dom_sf"/>
</dbReference>
<evidence type="ECO:0000256" key="3">
    <source>
        <dbReference type="ARBA" id="ARBA00022737"/>
    </source>
</evidence>